<evidence type="ECO:0000313" key="4">
    <source>
        <dbReference type="EMBL" id="GIH94177.1"/>
    </source>
</evidence>
<evidence type="ECO:0000313" key="5">
    <source>
        <dbReference type="Proteomes" id="UP000619788"/>
    </source>
</evidence>
<feature type="region of interest" description="Disordered" evidence="2">
    <location>
        <begin position="290"/>
        <end position="310"/>
    </location>
</feature>
<organism evidence="4 5">
    <name type="scientific">Planobispora siamensis</name>
    <dbReference type="NCBI Taxonomy" id="936338"/>
    <lineage>
        <taxon>Bacteria</taxon>
        <taxon>Bacillati</taxon>
        <taxon>Actinomycetota</taxon>
        <taxon>Actinomycetes</taxon>
        <taxon>Streptosporangiales</taxon>
        <taxon>Streptosporangiaceae</taxon>
        <taxon>Planobispora</taxon>
    </lineage>
</organism>
<dbReference type="PANTHER" id="PTHR48090">
    <property type="entry name" value="UNDECAPRENYL-PHOSPHATE 4-DEOXY-4-FORMAMIDO-L-ARABINOSE TRANSFERASE-RELATED"/>
    <property type="match status" value="1"/>
</dbReference>
<accession>A0A8J3SH06</accession>
<feature type="compositionally biased region" description="Low complexity" evidence="2">
    <location>
        <begin position="300"/>
        <end position="310"/>
    </location>
</feature>
<dbReference type="InterPro" id="IPR050256">
    <property type="entry name" value="Glycosyltransferase_2"/>
</dbReference>
<feature type="compositionally biased region" description="Basic and acidic residues" evidence="2">
    <location>
        <begin position="16"/>
        <end position="26"/>
    </location>
</feature>
<feature type="domain" description="Glycosyltransferase 2-like" evidence="3">
    <location>
        <begin position="32"/>
        <end position="166"/>
    </location>
</feature>
<dbReference type="PANTHER" id="PTHR48090:SF7">
    <property type="entry name" value="RFBJ PROTEIN"/>
    <property type="match status" value="1"/>
</dbReference>
<comment type="caution">
    <text evidence="4">The sequence shown here is derived from an EMBL/GenBank/DDBJ whole genome shotgun (WGS) entry which is preliminary data.</text>
</comment>
<dbReference type="CDD" id="cd04179">
    <property type="entry name" value="DPM_DPG-synthase_like"/>
    <property type="match status" value="1"/>
</dbReference>
<keyword evidence="5" id="KW-1185">Reference proteome</keyword>
<evidence type="ECO:0000259" key="3">
    <source>
        <dbReference type="Pfam" id="PF00535"/>
    </source>
</evidence>
<dbReference type="Proteomes" id="UP000619788">
    <property type="component" value="Unassembled WGS sequence"/>
</dbReference>
<feature type="region of interest" description="Disordered" evidence="2">
    <location>
        <begin position="1"/>
        <end position="26"/>
    </location>
</feature>
<dbReference type="Gene3D" id="3.90.550.10">
    <property type="entry name" value="Spore Coat Polysaccharide Biosynthesis Protein SpsA, Chain A"/>
    <property type="match status" value="1"/>
</dbReference>
<evidence type="ECO:0000256" key="2">
    <source>
        <dbReference type="SAM" id="MobiDB-lite"/>
    </source>
</evidence>
<reference evidence="4 5" key="1">
    <citation type="submission" date="2021-01" db="EMBL/GenBank/DDBJ databases">
        <title>Whole genome shotgun sequence of Planobispora siamensis NBRC 107568.</title>
        <authorList>
            <person name="Komaki H."/>
            <person name="Tamura T."/>
        </authorList>
    </citation>
    <scope>NUCLEOTIDE SEQUENCE [LARGE SCALE GENOMIC DNA]</scope>
    <source>
        <strain evidence="4 5">NBRC 107568</strain>
    </source>
</reference>
<sequence length="331" mass="35233">MTSARPPRDPVPGPGWEERPDAHDPPRTVEVSVAAPAYNEAANIAASVTEWRRYLEGHPAVGAWEIVVCDDGSTDGTGDILADLQEECPQLVVVSFGRNRGAGAAIAAAIAHTRMDWVVLLDSDGQFPIANLELFLAGILADEGPAFSGARIRKADGLPYRWGSAASGAVSNALHRTRYRDFNSIFKVVYGPLFRSLRLESGGMNCSTEITARVVELGHDWIEVPIEHRERGGGSRGWRFWRGARDRALFVGYLGYRRWLQRRGVLRVSAAEPAQEAASAESVRGAAFAEPAQGTALPEPGRGVASAASGRGAVSAGVASGAAPAAVEKAR</sequence>
<dbReference type="AlphaFoldDB" id="A0A8J3SH06"/>
<evidence type="ECO:0000256" key="1">
    <source>
        <dbReference type="ARBA" id="ARBA00006739"/>
    </source>
</evidence>
<dbReference type="InterPro" id="IPR001173">
    <property type="entry name" value="Glyco_trans_2-like"/>
</dbReference>
<proteinExistence type="inferred from homology"/>
<gene>
    <name evidence="4" type="ORF">Psi01_48070</name>
</gene>
<comment type="similarity">
    <text evidence="1">Belongs to the glycosyltransferase 2 family.</text>
</comment>
<dbReference type="SUPFAM" id="SSF53448">
    <property type="entry name" value="Nucleotide-diphospho-sugar transferases"/>
    <property type="match status" value="1"/>
</dbReference>
<name>A0A8J3SH06_9ACTN</name>
<dbReference type="EMBL" id="BOOJ01000038">
    <property type="protein sequence ID" value="GIH94177.1"/>
    <property type="molecule type" value="Genomic_DNA"/>
</dbReference>
<protein>
    <recommendedName>
        <fullName evidence="3">Glycosyltransferase 2-like domain-containing protein</fullName>
    </recommendedName>
</protein>
<dbReference type="InterPro" id="IPR029044">
    <property type="entry name" value="Nucleotide-diphossugar_trans"/>
</dbReference>
<dbReference type="Pfam" id="PF00535">
    <property type="entry name" value="Glycos_transf_2"/>
    <property type="match status" value="1"/>
</dbReference>
<dbReference type="RefSeq" id="WP_239127971.1">
    <property type="nucleotide sequence ID" value="NZ_BOOJ01000038.1"/>
</dbReference>